<dbReference type="RefSeq" id="WP_146912422.1">
    <property type="nucleotide sequence ID" value="NZ_CP042344.1"/>
</dbReference>
<feature type="transmembrane region" description="Helical" evidence="1">
    <location>
        <begin position="111"/>
        <end position="131"/>
    </location>
</feature>
<keyword evidence="1" id="KW-1133">Transmembrane helix</keyword>
<dbReference type="Pfam" id="PF05940">
    <property type="entry name" value="NnrS"/>
    <property type="match status" value="1"/>
</dbReference>
<dbReference type="EMBL" id="CP042344">
    <property type="protein sequence ID" value="QEA12829.1"/>
    <property type="molecule type" value="Genomic_DNA"/>
</dbReference>
<proteinExistence type="predicted"/>
<organism evidence="2 3">
    <name type="scientific">Comamonas flocculans</name>
    <dbReference type="NCBI Taxonomy" id="2597701"/>
    <lineage>
        <taxon>Bacteria</taxon>
        <taxon>Pseudomonadati</taxon>
        <taxon>Pseudomonadota</taxon>
        <taxon>Betaproteobacteria</taxon>
        <taxon>Burkholderiales</taxon>
        <taxon>Comamonadaceae</taxon>
        <taxon>Comamonas</taxon>
    </lineage>
</organism>
<feature type="transmembrane region" description="Helical" evidence="1">
    <location>
        <begin position="323"/>
        <end position="345"/>
    </location>
</feature>
<feature type="transmembrane region" description="Helical" evidence="1">
    <location>
        <begin position="207"/>
        <end position="227"/>
    </location>
</feature>
<feature type="transmembrane region" description="Helical" evidence="1">
    <location>
        <begin position="87"/>
        <end position="105"/>
    </location>
</feature>
<keyword evidence="1" id="KW-0812">Transmembrane</keyword>
<dbReference type="KEGG" id="cof:FOZ74_07205"/>
<evidence type="ECO:0000256" key="1">
    <source>
        <dbReference type="SAM" id="Phobius"/>
    </source>
</evidence>
<dbReference type="InterPro" id="IPR010266">
    <property type="entry name" value="NnrS"/>
</dbReference>
<feature type="transmembrane region" description="Helical" evidence="1">
    <location>
        <begin position="351"/>
        <end position="372"/>
    </location>
</feature>
<name>A0A5B8RT50_9BURK</name>
<feature type="transmembrane region" description="Helical" evidence="1">
    <location>
        <begin position="292"/>
        <end position="311"/>
    </location>
</feature>
<feature type="transmembrane region" description="Helical" evidence="1">
    <location>
        <begin position="233"/>
        <end position="251"/>
    </location>
</feature>
<evidence type="ECO:0000313" key="2">
    <source>
        <dbReference type="EMBL" id="QEA12829.1"/>
    </source>
</evidence>
<evidence type="ECO:0000313" key="3">
    <source>
        <dbReference type="Proteomes" id="UP000321199"/>
    </source>
</evidence>
<feature type="transmembrane region" description="Helical" evidence="1">
    <location>
        <begin position="61"/>
        <end position="78"/>
    </location>
</feature>
<sequence>MAAAPPAARSTRGARSAWHFPGSYWFPLAALYGAIVLPWSVLGQIGLLPAPAALRTGLGHAHEMLFGFALAVVAGYTLKPGTMGRSALLLLAWALARLAFVLAPASRVAFGLNGLFVAGLALLVAPTYLRASKWSNRSVALVIGALALALLAFHLAGQAGGRHSAVLVAVLLLSTLMFFMGGRILAPAVAGHVRTRRAPLVHVVQPALELAVLCLLGAAVLLAAGGIAWGMRLAGALLLAAAALALVRVLRWHAWLCHDQPDLLALLAGYLWLIAGWLLTGAALLAQRPATTALHAITAGALGTLTHTVMLRTRMFRVTGNTLHLRWAYLGALLLGLAALLRIGGQGPAPLLAASVLWSLAYLLLAGVLLWLRSARARAAKSA</sequence>
<reference evidence="2 3" key="1">
    <citation type="submission" date="2019-07" db="EMBL/GenBank/DDBJ databases">
        <title>Complete genome sequence of Comamonas sp. NLF 7-7 isolated from livestock.</title>
        <authorList>
            <person name="Kim D.H."/>
            <person name="Kim J.G."/>
        </authorList>
    </citation>
    <scope>NUCLEOTIDE SEQUENCE [LARGE SCALE GENOMIC DNA]</scope>
    <source>
        <strain evidence="2 3">NLF 7-7</strain>
    </source>
</reference>
<feature type="transmembrane region" description="Helical" evidence="1">
    <location>
        <begin position="163"/>
        <end position="186"/>
    </location>
</feature>
<accession>A0A5B8RT50</accession>
<keyword evidence="1" id="KW-0472">Membrane</keyword>
<feature type="transmembrane region" description="Helical" evidence="1">
    <location>
        <begin position="263"/>
        <end position="286"/>
    </location>
</feature>
<gene>
    <name evidence="2" type="ORF">FOZ74_07205</name>
</gene>
<dbReference type="AlphaFoldDB" id="A0A5B8RT50"/>
<protein>
    <submittedName>
        <fullName evidence="2">NnrS family protein</fullName>
    </submittedName>
</protein>
<dbReference type="Proteomes" id="UP000321199">
    <property type="component" value="Chromosome"/>
</dbReference>
<feature type="transmembrane region" description="Helical" evidence="1">
    <location>
        <begin position="22"/>
        <end position="41"/>
    </location>
</feature>
<dbReference type="OrthoDB" id="9770040at2"/>
<feature type="transmembrane region" description="Helical" evidence="1">
    <location>
        <begin position="138"/>
        <end position="157"/>
    </location>
</feature>
<keyword evidence="3" id="KW-1185">Reference proteome</keyword>